<organism evidence="2 3">
    <name type="scientific">Wickerhamomyces pijperi</name>
    <name type="common">Yeast</name>
    <name type="synonym">Pichia pijperi</name>
    <dbReference type="NCBI Taxonomy" id="599730"/>
    <lineage>
        <taxon>Eukaryota</taxon>
        <taxon>Fungi</taxon>
        <taxon>Dikarya</taxon>
        <taxon>Ascomycota</taxon>
        <taxon>Saccharomycotina</taxon>
        <taxon>Saccharomycetes</taxon>
        <taxon>Phaffomycetales</taxon>
        <taxon>Wickerhamomycetaceae</taxon>
        <taxon>Wickerhamomyces</taxon>
    </lineage>
</organism>
<dbReference type="InterPro" id="IPR039765">
    <property type="entry name" value="Yip5/YIPF1/YIPF2"/>
</dbReference>
<dbReference type="Proteomes" id="UP000774326">
    <property type="component" value="Unassembled WGS sequence"/>
</dbReference>
<dbReference type="PANTHER" id="PTHR12822:SF2">
    <property type="entry name" value="PROTEIN YIPF"/>
    <property type="match status" value="1"/>
</dbReference>
<feature type="transmembrane region" description="Helical" evidence="1">
    <location>
        <begin position="141"/>
        <end position="170"/>
    </location>
</feature>
<keyword evidence="1" id="KW-1133">Transmembrane helix</keyword>
<feature type="transmembrane region" description="Helical" evidence="1">
    <location>
        <begin position="252"/>
        <end position="273"/>
    </location>
</feature>
<reference evidence="2" key="1">
    <citation type="journal article" date="2021" name="Open Biol.">
        <title>Shared evolutionary footprints suggest mitochondrial oxidative damage underlies multiple complex I losses in fungi.</title>
        <authorList>
            <person name="Schikora-Tamarit M.A."/>
            <person name="Marcet-Houben M."/>
            <person name="Nosek J."/>
            <person name="Gabaldon T."/>
        </authorList>
    </citation>
    <scope>NUCLEOTIDE SEQUENCE</scope>
    <source>
        <strain evidence="2">CBS2887</strain>
    </source>
</reference>
<protein>
    <recommendedName>
        <fullName evidence="4">Protein YIP</fullName>
    </recommendedName>
</protein>
<evidence type="ECO:0000313" key="2">
    <source>
        <dbReference type="EMBL" id="KAH3685975.1"/>
    </source>
</evidence>
<comment type="caution">
    <text evidence="2">The sequence shown here is derived from an EMBL/GenBank/DDBJ whole genome shotgun (WGS) entry which is preliminary data.</text>
</comment>
<dbReference type="PANTHER" id="PTHR12822">
    <property type="entry name" value="PROTEIN YIPF"/>
    <property type="match status" value="1"/>
</dbReference>
<dbReference type="GO" id="GO:0005794">
    <property type="term" value="C:Golgi apparatus"/>
    <property type="evidence" value="ECO:0007669"/>
    <property type="project" value="InterPro"/>
</dbReference>
<evidence type="ECO:0008006" key="4">
    <source>
        <dbReference type="Google" id="ProtNLM"/>
    </source>
</evidence>
<reference evidence="2" key="2">
    <citation type="submission" date="2021-01" db="EMBL/GenBank/DDBJ databases">
        <authorList>
            <person name="Schikora-Tamarit M.A."/>
        </authorList>
    </citation>
    <scope>NUCLEOTIDE SEQUENCE</scope>
    <source>
        <strain evidence="2">CBS2887</strain>
    </source>
</reference>
<evidence type="ECO:0000313" key="3">
    <source>
        <dbReference type="Proteomes" id="UP000774326"/>
    </source>
</evidence>
<dbReference type="OrthoDB" id="10256463at2759"/>
<accession>A0A9P8QAJ8</accession>
<dbReference type="AlphaFoldDB" id="A0A9P8QAJ8"/>
<feature type="transmembrane region" description="Helical" evidence="1">
    <location>
        <begin position="102"/>
        <end position="120"/>
    </location>
</feature>
<sequence>QQNHNNDNKANTFGTQAYIPPDDFEFNESFQHPTTASTTTTTANASNNNNNNNNFEGGVLSLNHYRRYFNITSSQFTGNIFSSLNPLYKSTEDDQVDDIGDLYGPIWVTATVIFVLFFSNTSANELKNWLSGAQDRYKYDFALFTGAIGLLYGYVGLIPVLLYAVSVFYFKLPNFLNLTKLMAIYGYANFVWVPAAVLAMFRGFFGSSLLSGIILWASVLIGGFISGVGVIARVYPVLKRSAIAVGNEKLSMGLLIALVIAHVGFTIGVRSILVL</sequence>
<name>A0A9P8QAJ8_WICPI</name>
<feature type="transmembrane region" description="Helical" evidence="1">
    <location>
        <begin position="213"/>
        <end position="232"/>
    </location>
</feature>
<proteinExistence type="predicted"/>
<keyword evidence="3" id="KW-1185">Reference proteome</keyword>
<feature type="non-terminal residue" evidence="2">
    <location>
        <position position="1"/>
    </location>
</feature>
<dbReference type="GO" id="GO:0016192">
    <property type="term" value="P:vesicle-mediated transport"/>
    <property type="evidence" value="ECO:0007669"/>
    <property type="project" value="InterPro"/>
</dbReference>
<dbReference type="GO" id="GO:0031267">
    <property type="term" value="F:small GTPase binding"/>
    <property type="evidence" value="ECO:0007669"/>
    <property type="project" value="InterPro"/>
</dbReference>
<dbReference type="EMBL" id="JAEUBG010001697">
    <property type="protein sequence ID" value="KAH3685975.1"/>
    <property type="molecule type" value="Genomic_DNA"/>
</dbReference>
<keyword evidence="1" id="KW-0472">Membrane</keyword>
<gene>
    <name evidence="2" type="ORF">WICPIJ_003042</name>
</gene>
<evidence type="ECO:0000256" key="1">
    <source>
        <dbReference type="SAM" id="Phobius"/>
    </source>
</evidence>
<feature type="transmembrane region" description="Helical" evidence="1">
    <location>
        <begin position="182"/>
        <end position="201"/>
    </location>
</feature>
<keyword evidence="1" id="KW-0812">Transmembrane</keyword>